<evidence type="ECO:0000313" key="30">
    <source>
        <dbReference type="EMBL" id="ECS9814295.1"/>
    </source>
</evidence>
<dbReference type="EMBL" id="DAAGMV010000015">
    <property type="protein sequence ID" value="HAB3718669.1"/>
    <property type="molecule type" value="Genomic_DNA"/>
</dbReference>
<dbReference type="EMBL" id="DAAHDX010000014">
    <property type="protein sequence ID" value="HAB5735307.1"/>
    <property type="molecule type" value="Genomic_DNA"/>
</dbReference>
<dbReference type="EMBL" id="DAAGMO010000018">
    <property type="protein sequence ID" value="HAB3679074.1"/>
    <property type="molecule type" value="Genomic_DNA"/>
</dbReference>
<dbReference type="EMBL" id="AAMLRT010000010">
    <property type="protein sequence ID" value="EDI6533947.1"/>
    <property type="molecule type" value="Genomic_DNA"/>
</dbReference>
<dbReference type="EMBL" id="DAAWEB010000094">
    <property type="protein sequence ID" value="HAF7566562.1"/>
    <property type="molecule type" value="Genomic_DNA"/>
</dbReference>
<evidence type="ECO:0000313" key="38">
    <source>
        <dbReference type="EMBL" id="ECU2847856.1"/>
    </source>
</evidence>
<evidence type="ECO:0000313" key="26">
    <source>
        <dbReference type="EMBL" id="ECD7997767.1"/>
    </source>
</evidence>
<evidence type="ECO:0000313" key="75">
    <source>
        <dbReference type="EMBL" id="HAC6599896.1"/>
    </source>
</evidence>
<dbReference type="EMBL" id="AAKPLR010000052">
    <property type="protein sequence ID" value="ECU2847856.1"/>
    <property type="molecule type" value="Genomic_DNA"/>
</dbReference>
<evidence type="ECO:0000313" key="44">
    <source>
        <dbReference type="EMBL" id="ECZ8876862.1"/>
    </source>
</evidence>
<evidence type="ECO:0000313" key="31">
    <source>
        <dbReference type="EMBL" id="ECT1142469.1"/>
    </source>
</evidence>
<evidence type="ECO:0000313" key="92">
    <source>
        <dbReference type="EMBL" id="HAF1327824.1"/>
    </source>
</evidence>
<evidence type="ECO:0000313" key="77">
    <source>
        <dbReference type="EMBL" id="HAE1345475.1"/>
    </source>
</evidence>
<dbReference type="EMBL" id="AAMKJR010000009">
    <property type="protein sequence ID" value="EDI2672475.1"/>
    <property type="molecule type" value="Genomic_DNA"/>
</dbReference>
<dbReference type="EMBL" id="DAAGQT010000018">
    <property type="protein sequence ID" value="HAB4174528.1"/>
    <property type="molecule type" value="Genomic_DNA"/>
</dbReference>
<evidence type="ECO:0000313" key="17">
    <source>
        <dbReference type="EMBL" id="EBZ1339401.1"/>
    </source>
</evidence>
<evidence type="ECO:0000313" key="48">
    <source>
        <dbReference type="EMBL" id="EDB8943288.1"/>
    </source>
</evidence>
<dbReference type="EMBL" id="AAGUXB010000062">
    <property type="protein sequence ID" value="EBS2523641.1"/>
    <property type="molecule type" value="Genomic_DNA"/>
</dbReference>
<evidence type="ECO:0000313" key="72">
    <source>
        <dbReference type="EMBL" id="HAB5735307.1"/>
    </source>
</evidence>
<evidence type="ECO:0000313" key="43">
    <source>
        <dbReference type="EMBL" id="ECY9478738.1"/>
    </source>
</evidence>
<dbReference type="PANTHER" id="PTHR43236">
    <property type="entry name" value="ANTITOXIN HIGA1"/>
    <property type="match status" value="1"/>
</dbReference>
<dbReference type="EMBL" id="AALLAD010000056">
    <property type="protein sequence ID" value="EDA7190935.1"/>
    <property type="molecule type" value="Genomic_DNA"/>
</dbReference>
<dbReference type="EMBL" id="AALOZA010000014">
    <property type="protein sequence ID" value="EDB8896728.1"/>
    <property type="molecule type" value="Genomic_DNA"/>
</dbReference>
<dbReference type="EMBL" id="DAATTM010000014">
    <property type="protein sequence ID" value="HAF0040772.1"/>
    <property type="molecule type" value="Genomic_DNA"/>
</dbReference>
<dbReference type="EMBL" id="DAAFWO010000009">
    <property type="protein sequence ID" value="HAB1821524.1"/>
    <property type="molecule type" value="Genomic_DNA"/>
</dbReference>
<evidence type="ECO:0000313" key="91">
    <source>
        <dbReference type="EMBL" id="HAF0342939.1"/>
    </source>
</evidence>
<evidence type="ECO:0000313" key="71">
    <source>
        <dbReference type="EMBL" id="HAB4699039.1"/>
    </source>
</evidence>
<evidence type="ECO:0000313" key="6">
    <source>
        <dbReference type="EMBL" id="EBO2480403.1"/>
    </source>
</evidence>
<evidence type="ECO:0000313" key="89">
    <source>
        <dbReference type="EMBL" id="HAF0040772.1"/>
    </source>
</evidence>
<evidence type="ECO:0000313" key="15">
    <source>
        <dbReference type="EMBL" id="EBX3965752.1"/>
    </source>
</evidence>
<dbReference type="EMBL" id="AAKMPT010000043">
    <property type="protein sequence ID" value="ECT3916411.1"/>
    <property type="molecule type" value="Genomic_DNA"/>
</dbReference>
<dbReference type="EMBL" id="AAKOWC010000020">
    <property type="protein sequence ID" value="ECU0948305.1"/>
    <property type="molecule type" value="Genomic_DNA"/>
</dbReference>
<evidence type="ECO:0000313" key="45">
    <source>
        <dbReference type="EMBL" id="EDA7190935.1"/>
    </source>
</evidence>
<reference evidence="44" key="3">
    <citation type="submission" date="2018-07" db="EMBL/GenBank/DDBJ databases">
        <authorList>
            <consortium name="NARMS: The National Antimicrobial Resistance Monitoring System"/>
        </authorList>
    </citation>
    <scope>NUCLEOTIDE SEQUENCE</scope>
    <source>
        <strain evidence="10">FSIS11919428</strain>
        <strain evidence="44">FSIS1605484</strain>
        <strain evidence="50">FSIS1710722</strain>
    </source>
</reference>
<evidence type="ECO:0000313" key="9">
    <source>
        <dbReference type="EMBL" id="EBO8615842.1"/>
    </source>
</evidence>
<dbReference type="EMBL" id="AALOZJ010000015">
    <property type="protein sequence ID" value="EDB8943288.1"/>
    <property type="molecule type" value="Genomic_DNA"/>
</dbReference>
<evidence type="ECO:0000313" key="46">
    <source>
        <dbReference type="EMBL" id="EDB8863634.1"/>
    </source>
</evidence>
<evidence type="ECO:0000313" key="29">
    <source>
        <dbReference type="EMBL" id="ECS9069050.1"/>
    </source>
</evidence>
<evidence type="ECO:0000313" key="35">
    <source>
        <dbReference type="EMBL" id="ECU0929627.1"/>
    </source>
</evidence>
<dbReference type="EMBL" id="DAAUEJ010000041">
    <property type="protein sequence ID" value="HAF1350876.1"/>
    <property type="molecule type" value="Genomic_DNA"/>
</dbReference>
<evidence type="ECO:0000313" key="66">
    <source>
        <dbReference type="EMBL" id="HAB4348704.1"/>
    </source>
</evidence>
<evidence type="ECO:0000313" key="34">
    <source>
        <dbReference type="EMBL" id="ECU0850714.1"/>
    </source>
</evidence>
<sequence>MSYAAKKLLDRYWDRRLPVDPFKLAKAWGARVEALEESAYNNDGLSGLAVIKKGVHRIYFDSSEHSNRQRFTVAHELGHHVLGHTQDGEYHRDNVGNYSTGARDYREVEANKFAAELLMPESAIRQLVSREGIDSTLRLASIFNVSEAAMHWRLKSLGMAY</sequence>
<dbReference type="EMBL" id="AAHQDS010000028">
    <property type="protein sequence ID" value="EBZ1339401.1"/>
    <property type="molecule type" value="Genomic_DNA"/>
</dbReference>
<feature type="domain" description="IrrE N-terminal-like" evidence="1">
    <location>
        <begin position="50"/>
        <end position="155"/>
    </location>
</feature>
<dbReference type="EMBL" id="DAATCB010000015">
    <property type="protein sequence ID" value="HAE7979362.1"/>
    <property type="molecule type" value="Genomic_DNA"/>
</dbReference>
<evidence type="ECO:0000313" key="55">
    <source>
        <dbReference type="EMBL" id="EDI2672475.1"/>
    </source>
</evidence>
<dbReference type="EMBL" id="DAASFJ010000014">
    <property type="protein sequence ID" value="HAE5291620.1"/>
    <property type="molecule type" value="Genomic_DNA"/>
</dbReference>
<dbReference type="EMBL" id="AAHTGE010000013">
    <property type="protein sequence ID" value="ECA0963697.1"/>
    <property type="molecule type" value="Genomic_DNA"/>
</dbReference>
<dbReference type="PANTHER" id="PTHR43236:SF2">
    <property type="entry name" value="BLL0069 PROTEIN"/>
    <property type="match status" value="1"/>
</dbReference>
<reference evidence="97" key="7">
    <citation type="submission" date="2020-04" db="EMBL/GenBank/DDBJ databases">
        <title>The Salmonella enterica Resistant Infantis in Poultry (RIP) Clone Continues to Spread and Recombine in the United States.</title>
        <authorList>
            <person name="Tyson G.H."/>
            <person name="Li C."/>
            <person name="Harrison L."/>
            <person name="Martin G."/>
            <person name="Hsu C.-H."/>
            <person name="Tate H."/>
            <person name="Tran T.-T.T."/>
            <person name="Strain E."/>
            <person name="Zhao S."/>
        </authorList>
    </citation>
    <scope>NUCLEOTIDE SEQUENCE</scope>
    <source>
        <strain evidence="97">CVM N17S976</strain>
    </source>
</reference>
<evidence type="ECO:0000313" key="85">
    <source>
        <dbReference type="EMBL" id="HAE5433942.1"/>
    </source>
</evidence>
<dbReference type="EMBL" id="AAGUYX010000019">
    <property type="protein sequence ID" value="EBS2746020.1"/>
    <property type="molecule type" value="Genomic_DNA"/>
</dbReference>
<dbReference type="InterPro" id="IPR010359">
    <property type="entry name" value="IrrE_HExxH"/>
</dbReference>
<evidence type="ECO:0000313" key="19">
    <source>
        <dbReference type="EMBL" id="EBZ3767528.1"/>
    </source>
</evidence>
<dbReference type="EMBL" id="AAGJUI010000056">
    <property type="protein sequence ID" value="EBO8482421.1"/>
    <property type="molecule type" value="Genomic_DNA"/>
</dbReference>
<dbReference type="EMBL" id="DAASGW010000010">
    <property type="protein sequence ID" value="HAE5470336.1"/>
    <property type="molecule type" value="Genomic_DNA"/>
</dbReference>
<dbReference type="EMBL" id="AAKLIB010000056">
    <property type="protein sequence ID" value="ECS9814295.1"/>
    <property type="molecule type" value="Genomic_DNA"/>
</dbReference>
<dbReference type="EMBL" id="AALIFF010000021">
    <property type="protein sequence ID" value="ECZ8876862.1"/>
    <property type="molecule type" value="Genomic_DNA"/>
</dbReference>
<dbReference type="EMBL" id="DAAGAN010000014">
    <property type="protein sequence ID" value="HAB2264309.1"/>
    <property type="molecule type" value="Genomic_DNA"/>
</dbReference>
<dbReference type="EMBL" id="AAKLCC010000013">
    <property type="protein sequence ID" value="ECS9069050.1"/>
    <property type="molecule type" value="Genomic_DNA"/>
</dbReference>
<evidence type="ECO:0000313" key="5">
    <source>
        <dbReference type="EMBL" id="EBO1798782.1"/>
    </source>
</evidence>
<evidence type="ECO:0000313" key="13">
    <source>
        <dbReference type="EMBL" id="EBS2523641.1"/>
    </source>
</evidence>
<evidence type="ECO:0000313" key="18">
    <source>
        <dbReference type="EMBL" id="EBZ3639083.1"/>
    </source>
</evidence>
<dbReference type="EMBL" id="DAASNY010000013">
    <property type="protein sequence ID" value="HAE6308457.1"/>
    <property type="molecule type" value="Genomic_DNA"/>
</dbReference>
<dbReference type="EMBL" id="DAATTN010000013">
    <property type="protein sequence ID" value="HAF0045704.1"/>
    <property type="molecule type" value="Genomic_DNA"/>
</dbReference>
<dbReference type="EMBL" id="AAGJVM010000019">
    <property type="protein sequence ID" value="EBO8408794.1"/>
    <property type="molecule type" value="Genomic_DNA"/>
</dbReference>
<dbReference type="EMBL" id="AAGJWD010000020">
    <property type="protein sequence ID" value="EBO8615842.1"/>
    <property type="molecule type" value="Genomic_DNA"/>
</dbReference>
<dbReference type="EMBL" id="DAAGUF010000057">
    <property type="protein sequence ID" value="HAB4577977.1"/>
    <property type="molecule type" value="Genomic_DNA"/>
</dbReference>
<evidence type="ECO:0000313" key="96">
    <source>
        <dbReference type="EMBL" id="HAF7837730.1"/>
    </source>
</evidence>
<dbReference type="EMBL" id="DAAUEF010000015">
    <property type="protein sequence ID" value="HAF1327824.1"/>
    <property type="molecule type" value="Genomic_DNA"/>
</dbReference>
<evidence type="ECO:0000313" key="54">
    <source>
        <dbReference type="EMBL" id="EDH8388764.1"/>
    </source>
</evidence>
<dbReference type="EMBL" id="DAAWCZ010000013">
    <property type="protein sequence ID" value="HAF7372902.1"/>
    <property type="molecule type" value="Genomic_DNA"/>
</dbReference>
<dbReference type="EMBL" id="AAJEAI010000014">
    <property type="protein sequence ID" value="ECK9184619.1"/>
    <property type="molecule type" value="Genomic_DNA"/>
</dbReference>
<reference evidence="53" key="2">
    <citation type="submission" date="2018-07" db="EMBL/GenBank/DDBJ databases">
        <authorList>
            <consortium name="PulseNet: The National Subtyping Network for Foodborne Disease Surveillance"/>
            <person name="Tarr C.L."/>
            <person name="Trees E."/>
            <person name="Katz L.S."/>
            <person name="Carleton-Romer H.A."/>
            <person name="Stroika S."/>
            <person name="Kucerova Z."/>
            <person name="Roache K.F."/>
            <person name="Sabol A.L."/>
            <person name="Besser J."/>
            <person name="Gerner-Smidt P."/>
        </authorList>
    </citation>
    <scope>NUCLEOTIDE SEQUENCE</scope>
    <source>
        <strain evidence="53">PNUSAS013018</strain>
    </source>
</reference>
<dbReference type="EMBL" id="DAASGO010000017">
    <property type="protein sequence ID" value="HAE5433942.1"/>
    <property type="molecule type" value="Genomic_DNA"/>
</dbReference>
<evidence type="ECO:0000313" key="84">
    <source>
        <dbReference type="EMBL" id="HAE5305456.1"/>
    </source>
</evidence>
<dbReference type="EMBL" id="AAGHXE010000055">
    <property type="protein sequence ID" value="EBO2480403.1"/>
    <property type="molecule type" value="Genomic_DNA"/>
</dbReference>
<dbReference type="EMBL" id="AAKLTB010000094">
    <property type="protein sequence ID" value="ECT1142469.1"/>
    <property type="molecule type" value="Genomic_DNA"/>
</dbReference>
<name>A0A3U9HGE7_SALIN</name>
<dbReference type="EMBL" id="DAARAB010000011">
    <property type="protein sequence ID" value="HAE1578671.1"/>
    <property type="molecule type" value="Genomic_DNA"/>
</dbReference>
<evidence type="ECO:0000313" key="79">
    <source>
        <dbReference type="EMBL" id="HAE1587086.1"/>
    </source>
</evidence>
<organism evidence="64">
    <name type="scientific">Salmonella infantis</name>
    <dbReference type="NCBI Taxonomy" id="595"/>
    <lineage>
        <taxon>Bacteria</taxon>
        <taxon>Pseudomonadati</taxon>
        <taxon>Pseudomonadota</taxon>
        <taxon>Gammaproteobacteria</taxon>
        <taxon>Enterobacterales</taxon>
        <taxon>Enterobacteriaceae</taxon>
        <taxon>Salmonella</taxon>
    </lineage>
</organism>
<dbReference type="EMBL" id="AAHYAN010000040">
    <property type="protein sequence ID" value="ECB5812525.1"/>
    <property type="molecule type" value="Genomic_DNA"/>
</dbReference>
<dbReference type="EMBL" id="AAGKAB010000041">
    <property type="protein sequence ID" value="EBO9087499.1"/>
    <property type="molecule type" value="Genomic_DNA"/>
</dbReference>
<evidence type="ECO:0000313" key="10">
    <source>
        <dbReference type="EMBL" id="EBO8904502.1"/>
    </source>
</evidence>
<dbReference type="EMBL" id="CP052801">
    <property type="protein sequence ID" value="QJV35178.1"/>
    <property type="molecule type" value="Genomic_DNA"/>
</dbReference>
<dbReference type="EMBL" id="DAARAM010000015">
    <property type="protein sequence ID" value="HAE1619443.1"/>
    <property type="molecule type" value="Genomic_DNA"/>
</dbReference>
<evidence type="ECO:0000313" key="53">
    <source>
        <dbReference type="EMBL" id="EDH4948033.1"/>
    </source>
</evidence>
<dbReference type="EMBL" id="AALOYY010000014">
    <property type="protein sequence ID" value="EDB8863634.1"/>
    <property type="molecule type" value="Genomic_DNA"/>
</dbReference>
<evidence type="ECO:0000313" key="23">
    <source>
        <dbReference type="EMBL" id="ECB0125347.1"/>
    </source>
</evidence>
<evidence type="ECO:0000313" key="47">
    <source>
        <dbReference type="EMBL" id="EDB8896728.1"/>
    </source>
</evidence>
<evidence type="ECO:0000313" key="59">
    <source>
        <dbReference type="EMBL" id="HAB1723695.1"/>
    </source>
</evidence>
<dbReference type="AlphaFoldDB" id="A0A3U9HGE7"/>
<evidence type="ECO:0000313" key="40">
    <source>
        <dbReference type="EMBL" id="ECV3264135.1"/>
    </source>
</evidence>
<evidence type="ECO:0000313" key="25">
    <source>
        <dbReference type="EMBL" id="ECB5812525.1"/>
    </source>
</evidence>
<evidence type="ECO:0000313" key="80">
    <source>
        <dbReference type="EMBL" id="HAE1619443.1"/>
    </source>
</evidence>
<dbReference type="EMBL" id="DAARBA010000095">
    <property type="protein sequence ID" value="HAE1682502.1"/>
    <property type="molecule type" value="Genomic_DNA"/>
</dbReference>
<evidence type="ECO:0000313" key="52">
    <source>
        <dbReference type="EMBL" id="EDG6335648.1"/>
    </source>
</evidence>
<dbReference type="EMBL" id="DAAFVM010000010">
    <property type="protein sequence ID" value="HAB1678851.1"/>
    <property type="molecule type" value="Genomic_DNA"/>
</dbReference>
<evidence type="ECO:0000313" key="88">
    <source>
        <dbReference type="EMBL" id="HAE7979362.1"/>
    </source>
</evidence>
<dbReference type="EMBL" id="AAKOZE010000042">
    <property type="protein sequence ID" value="ECU1306096.1"/>
    <property type="molecule type" value="Genomic_DNA"/>
</dbReference>
<evidence type="ECO:0000313" key="58">
    <source>
        <dbReference type="EMBL" id="HAB1678851.1"/>
    </source>
</evidence>
<dbReference type="EMBL" id="AAHPAG010000016">
    <property type="protein sequence ID" value="EBY7801132.1"/>
    <property type="molecule type" value="Genomic_DNA"/>
</dbReference>
<evidence type="ECO:0000313" key="82">
    <source>
        <dbReference type="EMBL" id="HAE2608905.1"/>
    </source>
</evidence>
<evidence type="ECO:0000313" key="90">
    <source>
        <dbReference type="EMBL" id="HAF0045704.1"/>
    </source>
</evidence>
<dbReference type="EMBL" id="AAHWEZ010000018">
    <property type="protein sequence ID" value="ECB0125347.1"/>
    <property type="molecule type" value="Genomic_DNA"/>
</dbReference>
<reference evidence="16" key="4">
    <citation type="submission" date="2018-09" db="EMBL/GenBank/DDBJ databases">
        <authorList>
            <person name="Ashton P.M."/>
            <person name="Dallman T."/>
            <person name="Nair S."/>
            <person name="De Pinna E."/>
            <person name="Peters T."/>
            <person name="Grant K."/>
        </authorList>
    </citation>
    <scope>NUCLEOTIDE SEQUENCE</scope>
    <source>
        <strain evidence="45">113036</strain>
        <strain evidence="16">464040</strain>
        <strain evidence="13">505460</strain>
        <strain evidence="15">516951</strain>
        <strain evidence="14">528553</strain>
        <strain evidence="23">563459</strain>
        <strain evidence="20">624378</strain>
        <strain evidence="27">707098</strain>
        <strain evidence="26">761617</strain>
    </source>
</reference>
<evidence type="ECO:0000313" key="21">
    <source>
        <dbReference type="EMBL" id="ECA0963697.1"/>
    </source>
</evidence>
<dbReference type="EMBL" id="DAAMKJ010000014">
    <property type="protein sequence ID" value="HAC7055474.1"/>
    <property type="molecule type" value="Genomic_DNA"/>
</dbReference>
<dbReference type="EMBL" id="DAAWGW010000013">
    <property type="protein sequence ID" value="HAF7837730.1"/>
    <property type="molecule type" value="Genomic_DNA"/>
</dbReference>
<evidence type="ECO:0000313" key="14">
    <source>
        <dbReference type="EMBL" id="EBS2746020.1"/>
    </source>
</evidence>
<proteinExistence type="predicted"/>
<dbReference type="EMBL" id="DAAQYB010000057">
    <property type="protein sequence ID" value="HAE1345475.1"/>
    <property type="molecule type" value="Genomic_DNA"/>
</dbReference>
<evidence type="ECO:0000313" key="62">
    <source>
        <dbReference type="EMBL" id="HAB3679074.1"/>
    </source>
</evidence>
<evidence type="ECO:0000313" key="78">
    <source>
        <dbReference type="EMBL" id="HAE1578671.1"/>
    </source>
</evidence>
<evidence type="ECO:0000313" key="76">
    <source>
        <dbReference type="EMBL" id="HAC7055474.1"/>
    </source>
</evidence>
<accession>A0A3U9HGE7</accession>
<dbReference type="EMBL" id="DAAHEK010000015">
    <property type="protein sequence ID" value="HAB5775468.1"/>
    <property type="molecule type" value="Genomic_DNA"/>
</dbReference>
<evidence type="ECO:0000313" key="3">
    <source>
        <dbReference type="EMBL" id="EBM7865502.1"/>
    </source>
</evidence>
<dbReference type="EMBL" id="AAKSCF010000020">
    <property type="protein sequence ID" value="ECV3264135.1"/>
    <property type="molecule type" value="Genomic_DNA"/>
</dbReference>
<dbReference type="EMBL" id="DAAGTV010000004">
    <property type="protein sequence ID" value="HAB4530773.1"/>
    <property type="molecule type" value="Genomic_DNA"/>
</dbReference>
<dbReference type="EMBL" id="AAMETK010000014">
    <property type="protein sequence ID" value="EDG6140339.1"/>
    <property type="molecule type" value="Genomic_DNA"/>
</dbReference>
<protein>
    <submittedName>
        <fullName evidence="64">ImmA/IrrE family metallo-endopeptidase</fullName>
    </submittedName>
    <submittedName>
        <fullName evidence="53">Toxin</fullName>
    </submittedName>
</protein>
<dbReference type="EMBL" id="DAAGSG010000044">
    <property type="protein sequence ID" value="HAB4348704.1"/>
    <property type="molecule type" value="Genomic_DNA"/>
</dbReference>
<dbReference type="EMBL" id="AAGDVW010000041">
    <property type="protein sequence ID" value="EBM8275322.1"/>
    <property type="molecule type" value="Genomic_DNA"/>
</dbReference>
<dbReference type="EMBL" id="DAAGVG010000048">
    <property type="protein sequence ID" value="HAB4699039.1"/>
    <property type="molecule type" value="Genomic_DNA"/>
</dbReference>
<dbReference type="EMBL" id="AAKOVZ010000020">
    <property type="protein sequence ID" value="ECU0929627.1"/>
    <property type="molecule type" value="Genomic_DNA"/>
</dbReference>
<evidence type="ECO:0000313" key="8">
    <source>
        <dbReference type="EMBL" id="EBO8482421.1"/>
    </source>
</evidence>
<dbReference type="EMBL" id="AAFZEX010000008">
    <property type="protein sequence ID" value="EBL4736151.1"/>
    <property type="molecule type" value="Genomic_DNA"/>
</dbReference>
<evidence type="ECO:0000313" key="4">
    <source>
        <dbReference type="EMBL" id="EBM8275322.1"/>
    </source>
</evidence>
<dbReference type="EMBL" id="AAHUFL010000015">
    <property type="protein sequence ID" value="ECA3972427.1"/>
    <property type="molecule type" value="Genomic_DNA"/>
</dbReference>
<evidence type="ECO:0000313" key="11">
    <source>
        <dbReference type="EMBL" id="EBO8932454.1"/>
    </source>
</evidence>
<evidence type="ECO:0000313" key="67">
    <source>
        <dbReference type="EMBL" id="HAB4384688.1"/>
    </source>
</evidence>
<evidence type="ECO:0000313" key="12">
    <source>
        <dbReference type="EMBL" id="EBO9087499.1"/>
    </source>
</evidence>
<dbReference type="EMBL" id="DAAGSN010000045">
    <property type="protein sequence ID" value="HAB4384688.1"/>
    <property type="molecule type" value="Genomic_DNA"/>
</dbReference>
<evidence type="ECO:0000313" key="7">
    <source>
        <dbReference type="EMBL" id="EBO8408794.1"/>
    </source>
</evidence>
<dbReference type="EMBL" id="AALGHN010000015">
    <property type="protein sequence ID" value="ECY9478738.1"/>
    <property type="molecule type" value="Genomic_DNA"/>
</dbReference>
<evidence type="ECO:0000313" key="74">
    <source>
        <dbReference type="EMBL" id="HAC6553615.1"/>
    </source>
</evidence>
<evidence type="ECO:0000313" key="60">
    <source>
        <dbReference type="EMBL" id="HAB1821524.1"/>
    </source>
</evidence>
<dbReference type="EMBL" id="AAHQZD010000018">
    <property type="protein sequence ID" value="EBZ3923337.1"/>
    <property type="molecule type" value="Genomic_DNA"/>
</dbReference>
<dbReference type="EMBL" id="AAHLCX010000018">
    <property type="protein sequence ID" value="EBX3965752.1"/>
    <property type="molecule type" value="Genomic_DNA"/>
</dbReference>
<evidence type="ECO:0000313" key="83">
    <source>
        <dbReference type="EMBL" id="HAE5291620.1"/>
    </source>
</evidence>
<evidence type="ECO:0000313" key="28">
    <source>
        <dbReference type="EMBL" id="ECK9184619.1"/>
    </source>
</evidence>
<dbReference type="SUPFAM" id="SSF55486">
    <property type="entry name" value="Metalloproteases ('zincins'), catalytic domain"/>
    <property type="match status" value="1"/>
</dbReference>
<dbReference type="EMBL" id="AAMDBK010000017">
    <property type="protein sequence ID" value="EDG1266301.1"/>
    <property type="molecule type" value="Genomic_DNA"/>
</dbReference>
<evidence type="ECO:0000313" key="37">
    <source>
        <dbReference type="EMBL" id="ECU1306096.1"/>
    </source>
</evidence>
<dbReference type="EMBL" id="DAAGTL010000050">
    <property type="protein sequence ID" value="HAB4489327.1"/>
    <property type="molecule type" value="Genomic_DNA"/>
</dbReference>
<dbReference type="EMBL" id="AAKOVI010000046">
    <property type="protein sequence ID" value="ECU0850714.1"/>
    <property type="molecule type" value="Genomic_DNA"/>
</dbReference>
<evidence type="ECO:0000313" key="56">
    <source>
        <dbReference type="EMBL" id="EDI6533947.1"/>
    </source>
</evidence>
<dbReference type="EMBL" id="DAATVX010000014">
    <property type="protein sequence ID" value="HAF0342939.1"/>
    <property type="molecule type" value="Genomic_DNA"/>
</dbReference>
<evidence type="ECO:0000313" key="50">
    <source>
        <dbReference type="EMBL" id="EDG1266301.1"/>
    </source>
</evidence>
<evidence type="ECO:0000313" key="39">
    <source>
        <dbReference type="EMBL" id="ECV1006303.1"/>
    </source>
</evidence>
<evidence type="ECO:0000313" key="94">
    <source>
        <dbReference type="EMBL" id="HAF7372902.1"/>
    </source>
</evidence>
<evidence type="ECO:0000313" key="65">
    <source>
        <dbReference type="EMBL" id="HAB4174528.1"/>
    </source>
</evidence>
<dbReference type="EMBL" id="AAKSRR010000006">
    <property type="protein sequence ID" value="ECV1006303.1"/>
    <property type="molecule type" value="Genomic_DNA"/>
</dbReference>
<evidence type="ECO:0000313" key="86">
    <source>
        <dbReference type="EMBL" id="HAE5470336.1"/>
    </source>
</evidence>
<evidence type="ECO:0000313" key="16">
    <source>
        <dbReference type="EMBL" id="EBY7801132.1"/>
    </source>
</evidence>
<evidence type="ECO:0000313" key="95">
    <source>
        <dbReference type="EMBL" id="HAF7566562.1"/>
    </source>
</evidence>
<dbReference type="EMBL" id="AAHQWV010000017">
    <property type="protein sequence ID" value="EBZ3639083.1"/>
    <property type="molecule type" value="Genomic_DNA"/>
</dbReference>
<dbReference type="EMBL" id="AAIFWQ010000018">
    <property type="protein sequence ID" value="ECD7997767.1"/>
    <property type="molecule type" value="Genomic_DNA"/>
</dbReference>
<evidence type="ECO:0000313" key="57">
    <source>
        <dbReference type="EMBL" id="HAA0875503.1"/>
    </source>
</evidence>
<dbReference type="EMBL" id="AAKYXH010000015">
    <property type="protein sequence ID" value="ECX1648728.1"/>
    <property type="molecule type" value="Genomic_DNA"/>
</dbReference>
<evidence type="ECO:0000259" key="1">
    <source>
        <dbReference type="Pfam" id="PF06114"/>
    </source>
</evidence>
<reference evidence="64" key="6">
    <citation type="submission" date="2019-10" db="EMBL/GenBank/DDBJ databases">
        <authorList>
            <consortium name="NCBI Pathogen Detection Project"/>
        </authorList>
    </citation>
    <scope>NUCLEOTIDE SEQUENCE</scope>
    <source>
        <strain evidence="90">07041415_broiler_meat_pESI_ESC-S_2007</strain>
        <strain evidence="74">09051564_79_broiler_meat_pESI_ESC-S_2009</strain>
        <strain evidence="84">12037823_11_broiler_chicken_pESI_CTX_M1_2012</strain>
        <strain evidence="57">13-3055</strain>
        <strain evidence="91">13002124_1_human_pESI_CTX_M1_2013</strain>
        <strain evidence="88">13002124_34_broiler meat_pESI_CTX_M1_2013</strain>
        <strain evidence="94">13065790_185_Pig_pESI_CTX_M1_2013</strain>
        <strain evidence="89">14026835_human_pESI_CTX_M65_2014</strain>
        <strain evidence="83">14035093_human_pESI_CTX_M1_2014</strain>
        <strain evidence="75">14057027_15_broiler_meat_pESI_CTX_M1_2014</strain>
        <strain evidence="64">Salmonella enterica</strain>
    </source>
</reference>
<evidence type="ECO:0000313" key="49">
    <source>
        <dbReference type="EMBL" id="EDC8473003.1"/>
    </source>
</evidence>
<evidence type="ECO:0000313" key="2">
    <source>
        <dbReference type="EMBL" id="EBL4736151.1"/>
    </source>
</evidence>
<dbReference type="EMBL" id="AAMEVE010000011">
    <property type="protein sequence ID" value="EDG6335648.1"/>
    <property type="molecule type" value="Genomic_DNA"/>
</dbReference>
<evidence type="ECO:0000313" key="70">
    <source>
        <dbReference type="EMBL" id="HAB4577977.1"/>
    </source>
</evidence>
<evidence type="ECO:0000313" key="27">
    <source>
        <dbReference type="EMBL" id="ECD8865487.1"/>
    </source>
</evidence>
<dbReference type="EMBL" id="AAHQXU010000052">
    <property type="protein sequence ID" value="EBZ3767528.1"/>
    <property type="molecule type" value="Genomic_DNA"/>
</dbReference>
<dbReference type="EMBL" id="AALSGV010000010">
    <property type="protein sequence ID" value="EDC8473003.1"/>
    <property type="molecule type" value="Genomic_DNA"/>
</dbReference>
<evidence type="ECO:0000313" key="41">
    <source>
        <dbReference type="EMBL" id="ECV5411461.1"/>
    </source>
</evidence>
<evidence type="ECO:0000313" key="81">
    <source>
        <dbReference type="EMBL" id="HAE1682502.1"/>
    </source>
</evidence>
<evidence type="ECO:0000313" key="22">
    <source>
        <dbReference type="EMBL" id="ECA3972427.1"/>
    </source>
</evidence>
<dbReference type="EMBL" id="AAGJYK010000044">
    <property type="protein sequence ID" value="EBO8904502.1"/>
    <property type="molecule type" value="Genomic_DNA"/>
</dbReference>
<evidence type="ECO:0000313" key="68">
    <source>
        <dbReference type="EMBL" id="HAB4489327.1"/>
    </source>
</evidence>
<evidence type="ECO:0000313" key="93">
    <source>
        <dbReference type="EMBL" id="HAF1350876.1"/>
    </source>
</evidence>
<reference evidence="64" key="1">
    <citation type="journal article" date="2018" name="Genome Biol.">
        <title>SKESA: strategic k-mer extension for scrupulous assemblies.</title>
        <authorList>
            <person name="Souvorov A."/>
            <person name="Agarwala R."/>
            <person name="Lipman D.J."/>
        </authorList>
    </citation>
    <scope>NUCLEOTIDE SEQUENCE</scope>
    <source>
        <strain evidence="90">07041415_broiler_meat_pESI_ESC-S_2007</strain>
        <strain evidence="74">09051564_79_broiler_meat_pESI_ESC-S_2009</strain>
        <strain evidence="84">12037823_11_broiler_chicken_pESI_CTX_M1_2012</strain>
        <strain evidence="57">13-3055</strain>
        <strain evidence="91">13002124_1_human_pESI_CTX_M1_2013</strain>
        <strain evidence="88">13002124_34_broiler meat_pESI_CTX_M1_2013</strain>
        <strain evidence="94">13065790_185_Pig_pESI_CTX_M1_2013</strain>
        <strain evidence="89">14026835_human_pESI_CTX_M65_2014</strain>
        <strain evidence="83">14035093_human_pESI_CTX_M1_2014</strain>
        <strain evidence="75">14057027_15_broiler_meat_pESI_CTX_M1_2014</strain>
        <strain evidence="64">Salmonella enterica</strain>
    </source>
</reference>
<dbReference type="EMBL" id="DAAMGN010000014">
    <property type="protein sequence ID" value="HAC6553615.1"/>
    <property type="molecule type" value="Genomic_DNA"/>
</dbReference>
<evidence type="ECO:0000313" key="61">
    <source>
        <dbReference type="EMBL" id="HAB2264309.1"/>
    </source>
</evidence>
<evidence type="ECO:0000313" key="87">
    <source>
        <dbReference type="EMBL" id="HAE6308457.1"/>
    </source>
</evidence>
<gene>
    <name evidence="45" type="ORF">A3T68_19620</name>
    <name evidence="42" type="ORF">APS00_18430</name>
    <name evidence="43" type="ORF">AVV94_19450</name>
    <name evidence="44" type="ORF">AYO59_17095</name>
    <name evidence="50" type="ORF">B6H83_15895</name>
    <name evidence="51" type="ORF">B7096_19570</name>
    <name evidence="52" type="ORF">B7906_17985</name>
    <name evidence="46" type="ORF">BCO02_18040</name>
    <name evidence="47" type="ORF">BCO11_18930</name>
    <name evidence="48" type="ORF">BCO24_17730</name>
    <name evidence="49" type="ORF">BKZ14_17425</name>
    <name evidence="53" type="ORF">CBY70_21980</name>
    <name evidence="54" type="ORF">CCQ00_18365</name>
    <name evidence="55" type="ORF">CDE48_16125</name>
    <name evidence="56" type="ORF">CFG52_16645</name>
    <name evidence="32" type="ORF">D4Q57_19220</name>
    <name evidence="8" type="ORF">D6191_18970</name>
    <name evidence="16" type="ORF">D6K77_12755</name>
    <name evidence="97" type="ORF">D7G23_21925</name>
    <name evidence="17" type="ORF">D7X97_22940</name>
    <name evidence="33" type="ORF">DK644_18805</name>
    <name evidence="34" type="ORF">DK658_19920</name>
    <name evidence="29" type="ORF">DKR80_10680</name>
    <name evidence="35" type="ORF">DML76_13435</name>
    <name evidence="36" type="ORF">DML78_11240</name>
    <name evidence="37" type="ORF">DN939_17170</name>
    <name evidence="30" type="ORF">DNT91_21945</name>
    <name evidence="40" type="ORF">DOG78_18325</name>
    <name evidence="13" type="ORF">DRV16_17910</name>
    <name evidence="15" type="ORF">DRV51_18225</name>
    <name evidence="14" type="ORF">DRX68_16845</name>
    <name evidence="31" type="ORF">DTE60_21985</name>
    <name evidence="41" type="ORF">DUG45_13675</name>
    <name evidence="38" type="ORF">DVE59_22100</name>
    <name evidence="39" type="ORF">DZ830_08600</name>
    <name evidence="4" type="ORF">E3C53_20210</name>
    <name evidence="27" type="ORF">E4A09_15605</name>
    <name evidence="10" type="ORF">E4S80_21395</name>
    <name evidence="11" type="ORF">E7893_21360</name>
    <name evidence="6" type="ORF">E9406_15105</name>
    <name evidence="18" type="ORF">EAY49_13805</name>
    <name evidence="19" type="ORF">EAY59_20740</name>
    <name evidence="20" type="ORF">EBC42_16785</name>
    <name evidence="21" type="ORF">EI356_20090</name>
    <name evidence="9" type="ORF">EK920_16880</name>
    <name evidence="22" type="ORF">EKK94_14855</name>
    <name evidence="7" type="ORF">EM927_13665</name>
    <name evidence="3" type="ORF">EQ866_18735</name>
    <name evidence="23" type="ORF">EUQ70_17230</name>
    <name evidence="24" type="ORF">EVX96_21565</name>
    <name evidence="5" type="ORF">EX903_14790</name>
    <name evidence="25" type="ORF">EZK84_20410</name>
    <name evidence="12" type="ORF">FA731_20380</name>
    <name evidence="28" type="ORF">FD413_18385</name>
    <name evidence="2" type="ORF">FDA00_08805</name>
    <name evidence="26" type="ORF">FKX15_18035</name>
    <name evidence="74" type="ORF">G0B50_21015</name>
    <name evidence="75" type="ORF">G0B53_21070</name>
    <name evidence="76" type="ORF">G0E12_19475</name>
    <name evidence="77" type="ORF">G2961_16250</name>
    <name evidence="80" type="ORF">G2983_19090</name>
    <name evidence="82" type="ORF">G3333_003887</name>
    <name evidence="79" type="ORF">G3A17_16885</name>
    <name evidence="81" type="ORF">G3A25_20800</name>
    <name evidence="78" type="ORF">G3A34_18450</name>
    <name evidence="90" type="ORF">G4216_003913</name>
    <name evidence="89" type="ORF">G4217_003761</name>
    <name evidence="84" type="ORF">G4G82_004016</name>
    <name evidence="83" type="ORF">G4G86_004029</name>
    <name evidence="86" type="ORF">G4H61_001361</name>
    <name evidence="87" type="ORF">G4J40_003632</name>
    <name evidence="85" type="ORF">G4K06_002245</name>
    <name evidence="88" type="ORF">G4Q07_003980</name>
    <name evidence="95" type="ORF">G9266_004295</name>
    <name evidence="96" type="ORF">G9344_002252</name>
    <name evidence="93" type="ORF">G9F95_004446</name>
    <name evidence="92" type="ORF">G9G59_004107</name>
    <name evidence="91" type="ORF">G9W71_004029</name>
    <name evidence="94" type="ORF">G9Y62_004082</name>
    <name evidence="72" type="ORF">GB230_18945</name>
    <name evidence="61" type="ORF">GB310_19830</name>
    <name evidence="67" type="ORF">GB408_10345</name>
    <name evidence="73" type="ORF">GB553_18925</name>
    <name evidence="62" type="ORF">GBW26_19625</name>
    <name evidence="63" type="ORF">GBW98_18685</name>
    <name evidence="64" type="ORF">GBX42_16045</name>
    <name evidence="59" type="ORF">GBX99_18740</name>
    <name evidence="65" type="ORF">GBY47_20025</name>
    <name evidence="58" type="ORF">GBY48_17235</name>
    <name evidence="68" type="ORF">GBY68_20640</name>
    <name evidence="70" type="ORF">GBY81_18845</name>
    <name evidence="60" type="ORF">GBY90_16430</name>
    <name evidence="71" type="ORF">GBY91_20505</name>
    <name evidence="69" type="ORF">GBZ01_03740</name>
    <name evidence="66" type="ORF">GBZ23_11555</name>
    <name evidence="57" type="ORF">GDL33_18880</name>
</gene>
<dbReference type="EMBL" id="AAMHVA010000045">
    <property type="protein sequence ID" value="EDH4948033.1"/>
    <property type="molecule type" value="Genomic_DNA"/>
</dbReference>
<dbReference type="EMBL" id="DAAAKK010000015">
    <property type="protein sequence ID" value="HAA0875503.1"/>
    <property type="molecule type" value="Genomic_DNA"/>
</dbReference>
<dbReference type="EMBL" id="AAGHRN010000017">
    <property type="protein sequence ID" value="EBO1798782.1"/>
    <property type="molecule type" value="Genomic_DNA"/>
</dbReference>
<dbReference type="EMBL" id="AAHXAP010000047">
    <property type="protein sequence ID" value="ECB2703965.1"/>
    <property type="molecule type" value="Genomic_DNA"/>
</dbReference>
<evidence type="ECO:0000313" key="33">
    <source>
        <dbReference type="EMBL" id="ECU0728942.1"/>
    </source>
</evidence>
<evidence type="ECO:0000313" key="36">
    <source>
        <dbReference type="EMBL" id="ECU0948305.1"/>
    </source>
</evidence>
<dbReference type="EMBL" id="AAGDRP010000015">
    <property type="protein sequence ID" value="EBM7865502.1"/>
    <property type="molecule type" value="Genomic_DNA"/>
</dbReference>
<evidence type="ECO:0000313" key="64">
    <source>
        <dbReference type="EMBL" id="HAB4150726.1"/>
    </source>
</evidence>
<evidence type="ECO:0000313" key="69">
    <source>
        <dbReference type="EMBL" id="HAB4530773.1"/>
    </source>
</evidence>
<evidence type="ECO:0000313" key="20">
    <source>
        <dbReference type="EMBL" id="EBZ3923337.1"/>
    </source>
</evidence>
<dbReference type="EMBL" id="DAAQZO010000114">
    <property type="protein sequence ID" value="HAE1587086.1"/>
    <property type="molecule type" value="Genomic_DNA"/>
</dbReference>
<dbReference type="EMBL" id="DAAFVT010000014">
    <property type="protein sequence ID" value="HAB1723695.1"/>
    <property type="molecule type" value="Genomic_DNA"/>
</dbReference>
<evidence type="ECO:0000313" key="51">
    <source>
        <dbReference type="EMBL" id="EDG6140339.1"/>
    </source>
</evidence>
<dbReference type="EMBL" id="AAIGEA010000016">
    <property type="protein sequence ID" value="ECD8865487.1"/>
    <property type="molecule type" value="Genomic_DNA"/>
</dbReference>
<dbReference type="Proteomes" id="UP000839930">
    <property type="component" value="Unassembled WGS sequence"/>
</dbReference>
<dbReference type="EMBL" id="DAAMGU010000014">
    <property type="protein sequence ID" value="HAC6599896.1"/>
    <property type="molecule type" value="Genomic_DNA"/>
</dbReference>
<dbReference type="EMBL" id="DAARIV010000034">
    <property type="protein sequence ID" value="HAE2608905.1"/>
    <property type="molecule type" value="Genomic_DNA"/>
</dbReference>
<dbReference type="EMBL" id="AAKOUH010000054">
    <property type="protein sequence ID" value="ECU0728942.1"/>
    <property type="molecule type" value="Genomic_DNA"/>
</dbReference>
<dbReference type="Gene3D" id="1.10.10.2910">
    <property type="match status" value="1"/>
</dbReference>
<dbReference type="InterPro" id="IPR052345">
    <property type="entry name" value="Rad_response_metalloprotease"/>
</dbReference>
<evidence type="ECO:0000313" key="73">
    <source>
        <dbReference type="EMBL" id="HAB5775468.1"/>
    </source>
</evidence>
<evidence type="ECO:0000313" key="97">
    <source>
        <dbReference type="EMBL" id="QJV35178.1"/>
    </source>
</evidence>
<dbReference type="RefSeq" id="WP_000119270.1">
    <property type="nucleotide sequence ID" value="NZ_CAJCKB010000001.1"/>
</dbReference>
<dbReference type="EMBL" id="DAASFK010000015">
    <property type="protein sequence ID" value="HAE5305456.1"/>
    <property type="molecule type" value="Genomic_DNA"/>
</dbReference>
<dbReference type="EMBL" id="AAGJYV010000034">
    <property type="protein sequence ID" value="EBO8932454.1"/>
    <property type="molecule type" value="Genomic_DNA"/>
</dbReference>
<evidence type="ECO:0000313" key="63">
    <source>
        <dbReference type="EMBL" id="HAB3718669.1"/>
    </source>
</evidence>
<dbReference type="EMBL" id="DAAGQM010000011">
    <property type="protein sequence ID" value="HAB4150726.1"/>
    <property type="molecule type" value="Genomic_DNA"/>
</dbReference>
<dbReference type="EMBL" id="AAKSJL010000016">
    <property type="protein sequence ID" value="ECV5411461.1"/>
    <property type="molecule type" value="Genomic_DNA"/>
</dbReference>
<reference evidence="24" key="5">
    <citation type="submission" date="2019-02" db="EMBL/GenBank/DDBJ databases">
        <authorList>
            <consortium name="GenomeTrakr network: Whole genome sequencing for foodborne pathogen traceback"/>
        </authorList>
    </citation>
    <scope>NUCLEOTIDE SEQUENCE</scope>
    <source>
        <strain evidence="46">CFSAN037700</strain>
        <strain evidence="47">CFSAN037709</strain>
        <strain evidence="48">CFSAN037722</strain>
        <strain evidence="29">FSIS11809892</strain>
        <strain evidence="34">FSIS11809959</strain>
        <strain evidence="35">FSIS11810047</strain>
        <strain evidence="36">FSIS11810049</strain>
        <strain evidence="30">FSIS11810308</strain>
        <strain evidence="41">FSIS11811714</strain>
        <strain evidence="8">FSIS11813724</strain>
        <strain evidence="17">FSIS11814311</strain>
        <strain evidence="19">FSIS11814551</strain>
        <strain evidence="18">FSIS11814560</strain>
        <strain evidence="4">FSIS11919071</strain>
        <strain evidence="6">FSIS11919895</strain>
        <strain evidence="2">FSIS11920420</strain>
        <strain evidence="28">FSIS11920791</strain>
        <strain evidence="42">FSIS1504604</strain>
        <strain evidence="43">FSIS1505305</strain>
        <strain evidence="49">FSIS1607987</strain>
        <strain evidence="51">FSIS1700006</strain>
        <strain evidence="54">FSIS1701215</strain>
        <strain evidence="55">FSIS1701557</strain>
        <strain evidence="56">FSIS1702006</strain>
        <strain evidence="52">FSIS1710673</strain>
        <strain evidence="33">FSIS21821670</strain>
        <strain evidence="37">FSIS21821799</strain>
        <strain evidence="39">FSIS21821917</strain>
        <strain evidence="32">FSIS21822115</strain>
        <strain evidence="22">FSIS21823005</strain>
        <strain evidence="9">FSIS21823015</strain>
        <strain evidence="7">FSIS21823046</strain>
        <strain evidence="24">FSIS21923374</strain>
        <strain evidence="25">FSIS21923591</strain>
        <strain evidence="11">FSIS21923917</strain>
        <strain evidence="40">FSIS31800552</strain>
        <strain evidence="31">FSIS31800621</strain>
        <strain evidence="38">FSIS31800750</strain>
        <strain evidence="21">FSIS31801318</strain>
        <strain evidence="3">FSIS31901417</strain>
        <strain evidence="5">FSIS31901572</strain>
        <strain evidence="12">FSIS31901849</strain>
    </source>
</reference>
<dbReference type="EMBL" id="AAMIZD010000014">
    <property type="protein sequence ID" value="EDH8388764.1"/>
    <property type="molecule type" value="Genomic_DNA"/>
</dbReference>
<dbReference type="Pfam" id="PF06114">
    <property type="entry name" value="Peptidase_M78"/>
    <property type="match status" value="1"/>
</dbReference>
<evidence type="ECO:0000313" key="24">
    <source>
        <dbReference type="EMBL" id="ECB2703965.1"/>
    </source>
</evidence>
<evidence type="ECO:0000313" key="42">
    <source>
        <dbReference type="EMBL" id="ECX1648728.1"/>
    </source>
</evidence>
<evidence type="ECO:0000313" key="32">
    <source>
        <dbReference type="EMBL" id="ECT3916411.1"/>
    </source>
</evidence>